<sequence length="825" mass="88475">MASLSSSGTAAVNLSQGHSISEKLGKGNHALWKAQVSAAVRGARLQGYLTGAVKAPDAKISVTTDGKTVTKPNPTFEDWEANDQLVLGYILSSLSRDVLIQVATSKMAAEAWRAIEELYSNRTRARAVNTRLALTNTKKGTMKIAEYIAKMRALGDEMAAGDEDFSPIVSALCTKSDPITVGELCSQLLNFETLLDLYRSTGQGGAAFVANRGRGGGGGGGRGGNNATNNSNGGGGRGAPRGRGGGQIRGGRGRGTGGQDRRPTCQVCFKRGHTAADCWYRFDEDYVADEKLVATATNSYGIDTNWYIDIGATDHITGELEKLSTKEKYNGSEQIHTASGASMDISHIGHTTVHTPSRNIPLNNVLYVPQAKKSLVSASQLAADNSAFLELHSKFFSIKDQFTRDILLEGRCRHGLYPIHKPFGQSTSKQVLGAVKLPLSSTHHKGFKCLDVSSGRVYISRDVIFDENIFPFSTLHANAGARLKYEILLLPSSLTNYTANIGGVHVVEPVVNTPLPSGAELNPDATNNFSRENSAANEQGTQPEINMESAGHEAPDTDNLSASASGPDQGADNPGAVSGASGSDGGEALIMKTLLALLGRSMQQPPGFESSSKPNYVSSSTEKATTALLKDLNKEFALKDLGDLHYFLGIEVTKVSNGILLTQEKYANDLLKRVNMSNCKPVSTPLSVSEKLTLYEGSPLGPNDATQYRSIVGALQYLTLTRPDIAYSVNKVCQFLHAPTTDHWTVVKRILRYLNQCTSLRLNIHKSASTLVHGYSDADWAGSIDDRKSTGGFAVFLGSNLVSWSARKQPTVSRSSTEAEYKTRI</sequence>
<dbReference type="EMBL" id="DP000010">
    <property type="protein sequence ID" value="ABA95065.1"/>
    <property type="molecule type" value="Genomic_DNA"/>
</dbReference>
<gene>
    <name evidence="6" type="ordered locus">LOC_Os11g43230</name>
</gene>
<reference evidence="6" key="1">
    <citation type="journal article" date="2005" name="BMC Biol.">
        <title>The sequence of rice chromosomes 11 and 12, rich in disease resistance genes and recent gene duplications.</title>
        <authorList>
            <consortium name="The rice chromosomes 11 and 12 sequencing consortia"/>
        </authorList>
    </citation>
    <scope>NUCLEOTIDE SEQUENCE [LARGE SCALE GENOMIC DNA]</scope>
</reference>
<keyword evidence="1" id="KW-0378">Hydrolase</keyword>
<keyword evidence="1" id="KW-0645">Protease</keyword>
<dbReference type="AlphaFoldDB" id="Q2R0A5"/>
<evidence type="ECO:0000256" key="1">
    <source>
        <dbReference type="ARBA" id="ARBA00022750"/>
    </source>
</evidence>
<keyword evidence="1" id="KW-0064">Aspartyl protease</keyword>
<evidence type="ECO:0000313" key="6">
    <source>
        <dbReference type="EMBL" id="ABA95065.1"/>
    </source>
</evidence>
<organism evidence="6">
    <name type="scientific">Oryza sativa subsp. japonica</name>
    <name type="common">Rice</name>
    <dbReference type="NCBI Taxonomy" id="39947"/>
    <lineage>
        <taxon>Eukaryota</taxon>
        <taxon>Viridiplantae</taxon>
        <taxon>Streptophyta</taxon>
        <taxon>Embryophyta</taxon>
        <taxon>Tracheophyta</taxon>
        <taxon>Spermatophyta</taxon>
        <taxon>Magnoliopsida</taxon>
        <taxon>Liliopsida</taxon>
        <taxon>Poales</taxon>
        <taxon>Poaceae</taxon>
        <taxon>BOP clade</taxon>
        <taxon>Oryzoideae</taxon>
        <taxon>Oryzeae</taxon>
        <taxon>Oryzinae</taxon>
        <taxon>Oryza</taxon>
        <taxon>Oryza sativa</taxon>
    </lineage>
</organism>
<dbReference type="InterPro" id="IPR043502">
    <property type="entry name" value="DNA/RNA_pol_sf"/>
</dbReference>
<proteinExistence type="predicted"/>
<feature type="region of interest" description="Disordered" evidence="2">
    <location>
        <begin position="215"/>
        <end position="264"/>
    </location>
</feature>
<protein>
    <submittedName>
        <fullName evidence="6">Retrotransposon protein, putative, Ty1-copia subclass</fullName>
    </submittedName>
</protein>
<dbReference type="Pfam" id="PF14223">
    <property type="entry name" value="Retrotran_gag_2"/>
    <property type="match status" value="1"/>
</dbReference>
<evidence type="ECO:0000259" key="3">
    <source>
        <dbReference type="Pfam" id="PF07727"/>
    </source>
</evidence>
<dbReference type="PANTHER" id="PTHR11439">
    <property type="entry name" value="GAG-POL-RELATED RETROTRANSPOSON"/>
    <property type="match status" value="1"/>
</dbReference>
<name>Q2R0A5_ORYSJ</name>
<dbReference type="Pfam" id="PF22936">
    <property type="entry name" value="Pol_BBD"/>
    <property type="match status" value="1"/>
</dbReference>
<evidence type="ECO:0000259" key="5">
    <source>
        <dbReference type="Pfam" id="PF25597"/>
    </source>
</evidence>
<dbReference type="Pfam" id="PF07727">
    <property type="entry name" value="RVT_2"/>
    <property type="match status" value="1"/>
</dbReference>
<feature type="compositionally biased region" description="Polar residues" evidence="2">
    <location>
        <begin position="524"/>
        <end position="544"/>
    </location>
</feature>
<dbReference type="GO" id="GO:0004190">
    <property type="term" value="F:aspartic-type endopeptidase activity"/>
    <property type="evidence" value="ECO:0007669"/>
    <property type="project" value="UniProtKB-KW"/>
</dbReference>
<dbReference type="iPTMnet" id="Q2R0A5"/>
<reference evidence="6" key="3">
    <citation type="submission" date="2006-01" db="EMBL/GenBank/DDBJ databases">
        <authorList>
            <person name="Buell R."/>
        </authorList>
    </citation>
    <scope>NUCLEOTIDE SEQUENCE</scope>
</reference>
<dbReference type="PANTHER" id="PTHR11439:SF455">
    <property type="entry name" value="RLK (RECEPTOR-LIKE PROTEIN KINASE) 8, PUTATIVE-RELATED"/>
    <property type="match status" value="1"/>
</dbReference>
<evidence type="ECO:0000259" key="4">
    <source>
        <dbReference type="Pfam" id="PF22936"/>
    </source>
</evidence>
<feature type="region of interest" description="Disordered" evidence="2">
    <location>
        <begin position="517"/>
        <end position="584"/>
    </location>
</feature>
<dbReference type="InterPro" id="IPR057670">
    <property type="entry name" value="SH3_retrovirus"/>
</dbReference>
<dbReference type="SUPFAM" id="SSF56672">
    <property type="entry name" value="DNA/RNA polymerases"/>
    <property type="match status" value="1"/>
</dbReference>
<evidence type="ECO:0000256" key="2">
    <source>
        <dbReference type="SAM" id="MobiDB-lite"/>
    </source>
</evidence>
<dbReference type="Pfam" id="PF25597">
    <property type="entry name" value="SH3_retrovirus"/>
    <property type="match status" value="1"/>
</dbReference>
<feature type="compositionally biased region" description="Gly residues" evidence="2">
    <location>
        <begin position="215"/>
        <end position="224"/>
    </location>
</feature>
<dbReference type="CDD" id="cd09272">
    <property type="entry name" value="RNase_HI_RT_Ty1"/>
    <property type="match status" value="1"/>
</dbReference>
<dbReference type="InterPro" id="IPR013103">
    <property type="entry name" value="RVT_2"/>
</dbReference>
<dbReference type="InterPro" id="IPR054722">
    <property type="entry name" value="PolX-like_BBD"/>
</dbReference>
<feature type="domain" description="Retrovirus-related Pol polyprotein from transposon TNT 1-94-like beta-barrel" evidence="4">
    <location>
        <begin position="306"/>
        <end position="383"/>
    </location>
</feature>
<feature type="domain" description="Reverse transcriptase Ty1/copia-type" evidence="3">
    <location>
        <begin position="618"/>
        <end position="686"/>
    </location>
</feature>
<reference evidence="6" key="2">
    <citation type="submission" date="2005-04" db="EMBL/GenBank/DDBJ databases">
        <authorList>
            <person name="Buell C.R."/>
            <person name="Wing R.A."/>
            <person name="McCombie W.A."/>
            <person name="Ouyang S."/>
        </authorList>
    </citation>
    <scope>NUCLEOTIDE SEQUENCE</scope>
</reference>
<accession>Q2R0A5</accession>
<feature type="compositionally biased region" description="Gly residues" evidence="2">
    <location>
        <begin position="232"/>
        <end position="258"/>
    </location>
</feature>
<feature type="domain" description="Retroviral polymerase SH3-like" evidence="5">
    <location>
        <begin position="441"/>
        <end position="474"/>
    </location>
</feature>